<evidence type="ECO:0000313" key="2">
    <source>
        <dbReference type="EMBL" id="OGY65758.1"/>
    </source>
</evidence>
<dbReference type="PANTHER" id="PTHR42911:SF2">
    <property type="entry name" value="PROHIBITIN FAMILY PROTEIN"/>
    <property type="match status" value="1"/>
</dbReference>
<evidence type="ECO:0000259" key="1">
    <source>
        <dbReference type="SMART" id="SM00244"/>
    </source>
</evidence>
<dbReference type="EMBL" id="MHJJ01000007">
    <property type="protein sequence ID" value="OGY65758.1"/>
    <property type="molecule type" value="Genomic_DNA"/>
</dbReference>
<dbReference type="PANTHER" id="PTHR42911">
    <property type="entry name" value="MODULATOR OF FTSH PROTEASE HFLC"/>
    <property type="match status" value="1"/>
</dbReference>
<name>A0A1G1ZM81_9BACT</name>
<dbReference type="InterPro" id="IPR001107">
    <property type="entry name" value="Band_7"/>
</dbReference>
<dbReference type="InterPro" id="IPR036013">
    <property type="entry name" value="Band_7/SPFH_dom_sf"/>
</dbReference>
<accession>A0A1G1ZM81</accession>
<proteinExistence type="predicted"/>
<gene>
    <name evidence="2" type="ORF">A3A16_04070</name>
</gene>
<dbReference type="SMART" id="SM00244">
    <property type="entry name" value="PHB"/>
    <property type="match status" value="1"/>
</dbReference>
<dbReference type="Pfam" id="PF01145">
    <property type="entry name" value="Band_7"/>
    <property type="match status" value="1"/>
</dbReference>
<protein>
    <recommendedName>
        <fullName evidence="1">Band 7 domain-containing protein</fullName>
    </recommendedName>
</protein>
<dbReference type="STRING" id="1798407.A3A16_04070"/>
<feature type="domain" description="Band 7" evidence="1">
    <location>
        <begin position="19"/>
        <end position="222"/>
    </location>
</feature>
<reference evidence="2 3" key="1">
    <citation type="journal article" date="2016" name="Nat. Commun.">
        <title>Thousands of microbial genomes shed light on interconnected biogeochemical processes in an aquifer system.</title>
        <authorList>
            <person name="Anantharaman K."/>
            <person name="Brown C.T."/>
            <person name="Hug L.A."/>
            <person name="Sharon I."/>
            <person name="Castelle C.J."/>
            <person name="Probst A.J."/>
            <person name="Thomas B.C."/>
            <person name="Singh A."/>
            <person name="Wilkins M.J."/>
            <person name="Karaoz U."/>
            <person name="Brodie E.L."/>
            <person name="Williams K.H."/>
            <person name="Hubbard S.S."/>
            <person name="Banfield J.F."/>
        </authorList>
    </citation>
    <scope>NUCLEOTIDE SEQUENCE [LARGE SCALE GENOMIC DNA]</scope>
</reference>
<dbReference type="Gene3D" id="3.30.479.30">
    <property type="entry name" value="Band 7 domain"/>
    <property type="match status" value="1"/>
</dbReference>
<evidence type="ECO:0000313" key="3">
    <source>
        <dbReference type="Proteomes" id="UP000177942"/>
    </source>
</evidence>
<comment type="caution">
    <text evidence="2">The sequence shown here is derived from an EMBL/GenBank/DDBJ whole genome shotgun (WGS) entry which is preliminary data.</text>
</comment>
<organism evidence="2 3">
    <name type="scientific">Candidatus Harrisonbacteria bacterium RIFCSPLOWO2_01_FULL_44_18</name>
    <dbReference type="NCBI Taxonomy" id="1798407"/>
    <lineage>
        <taxon>Bacteria</taxon>
        <taxon>Candidatus Harrisoniibacteriota</taxon>
    </lineage>
</organism>
<dbReference type="Proteomes" id="UP000177942">
    <property type="component" value="Unassembled WGS sequence"/>
</dbReference>
<dbReference type="AlphaFoldDB" id="A0A1G1ZM81"/>
<sequence>MLIITCITLVVIATVLVLRAAVSIPTVHYGLVTRWGKRTGRVLDEGLHFVIPFIDLVELFKYHVATKPISESFLSKDRLQVMIKGSVQWRPDKSLLNRAFVEMSEDAISEGLESAIKSELGIIAGTKNASAFIGNREAIGFLINCVLRLSVPPHVKEGLKPSERLRYYIENALNIRKDLTDEGKNTEDRSPIEARYGIDIVEFALADVDFSPKTIEALEKRKQVEGELRAQDAQFKKIAVITEELKAKGLTPQEAVNAAQAIIGNAEKKVFSVEGLDKLLSGLK</sequence>